<keyword evidence="5" id="KW-1133">Transmembrane helix</keyword>
<dbReference type="GO" id="GO:0005890">
    <property type="term" value="C:sodium:potassium-exchanging ATPase complex"/>
    <property type="evidence" value="ECO:0007669"/>
    <property type="project" value="InterPro"/>
</dbReference>
<evidence type="ECO:0000256" key="6">
    <source>
        <dbReference type="ARBA" id="ARBA00023136"/>
    </source>
</evidence>
<reference evidence="7" key="1">
    <citation type="submission" date="2022-01" db="EMBL/GenBank/DDBJ databases">
        <authorList>
            <person name="King R."/>
        </authorList>
    </citation>
    <scope>NUCLEOTIDE SEQUENCE</scope>
</reference>
<evidence type="ECO:0000256" key="4">
    <source>
        <dbReference type="ARBA" id="ARBA00022968"/>
    </source>
</evidence>
<evidence type="ECO:0000256" key="1">
    <source>
        <dbReference type="ARBA" id="ARBA00004606"/>
    </source>
</evidence>
<protein>
    <submittedName>
        <fullName evidence="7">Uncharacterized protein</fullName>
    </submittedName>
</protein>
<dbReference type="InterPro" id="IPR000402">
    <property type="entry name" value="Na/K_ATPase_sub_beta"/>
</dbReference>
<evidence type="ECO:0000313" key="7">
    <source>
        <dbReference type="EMBL" id="CAH1396253.1"/>
    </source>
</evidence>
<dbReference type="Proteomes" id="UP001152798">
    <property type="component" value="Chromosome 3"/>
</dbReference>
<keyword evidence="4" id="KW-0735">Signal-anchor</keyword>
<evidence type="ECO:0000256" key="5">
    <source>
        <dbReference type="ARBA" id="ARBA00022989"/>
    </source>
</evidence>
<name>A0A9P0H6A7_NEZVI</name>
<evidence type="ECO:0000256" key="3">
    <source>
        <dbReference type="ARBA" id="ARBA00022692"/>
    </source>
</evidence>
<accession>A0A9P0H6A7</accession>
<comment type="similarity">
    <text evidence="2">Belongs to the X(+)/potassium ATPases subunit beta family.</text>
</comment>
<dbReference type="PANTHER" id="PTHR11523:SF28">
    <property type="entry name" value="NA_K-ATPASE BETA SUBUNIT ISOFORM 4-RELATED"/>
    <property type="match status" value="1"/>
</dbReference>
<organism evidence="7 8">
    <name type="scientific">Nezara viridula</name>
    <name type="common">Southern green stink bug</name>
    <name type="synonym">Cimex viridulus</name>
    <dbReference type="NCBI Taxonomy" id="85310"/>
    <lineage>
        <taxon>Eukaryota</taxon>
        <taxon>Metazoa</taxon>
        <taxon>Ecdysozoa</taxon>
        <taxon>Arthropoda</taxon>
        <taxon>Hexapoda</taxon>
        <taxon>Insecta</taxon>
        <taxon>Pterygota</taxon>
        <taxon>Neoptera</taxon>
        <taxon>Paraneoptera</taxon>
        <taxon>Hemiptera</taxon>
        <taxon>Heteroptera</taxon>
        <taxon>Panheteroptera</taxon>
        <taxon>Pentatomomorpha</taxon>
        <taxon>Pentatomoidea</taxon>
        <taxon>Pentatomidae</taxon>
        <taxon>Pentatominae</taxon>
        <taxon>Nezara</taxon>
    </lineage>
</organism>
<dbReference type="AlphaFoldDB" id="A0A9P0H6A7"/>
<dbReference type="GO" id="GO:1990573">
    <property type="term" value="P:potassium ion import across plasma membrane"/>
    <property type="evidence" value="ECO:0007669"/>
    <property type="project" value="TreeGrafter"/>
</dbReference>
<dbReference type="InterPro" id="IPR038702">
    <property type="entry name" value="Na/K_ATPase_sub_beta_sf"/>
</dbReference>
<proteinExistence type="inferred from homology"/>
<keyword evidence="3" id="KW-0812">Transmembrane</keyword>
<dbReference type="OrthoDB" id="5912413at2759"/>
<dbReference type="GO" id="GO:0006883">
    <property type="term" value="P:intracellular sodium ion homeostasis"/>
    <property type="evidence" value="ECO:0007669"/>
    <property type="project" value="TreeGrafter"/>
</dbReference>
<dbReference type="PANTHER" id="PTHR11523">
    <property type="entry name" value="SODIUM/POTASSIUM-DEPENDENT ATPASE BETA SUBUNIT"/>
    <property type="match status" value="1"/>
</dbReference>
<dbReference type="Pfam" id="PF00287">
    <property type="entry name" value="Na_K-ATPase"/>
    <property type="match status" value="1"/>
</dbReference>
<sequence length="152" mass="17481">MEEPGHKNRAECDYKLPKQPDKVCDFDVLGPEWGECTKKNSYGFPSSSPCVLLKLNKIIGWVPDYYRNESELPSNMPEFLKNEFKKSYNLDQRMLNTVWVSCTPEGPADNETLGPIQYFPRPGFPGYYYPYMNQPGYLSPLVAVQFKRPPGI</sequence>
<keyword evidence="8" id="KW-1185">Reference proteome</keyword>
<evidence type="ECO:0000313" key="8">
    <source>
        <dbReference type="Proteomes" id="UP001152798"/>
    </source>
</evidence>
<dbReference type="GO" id="GO:0001671">
    <property type="term" value="F:ATPase activator activity"/>
    <property type="evidence" value="ECO:0007669"/>
    <property type="project" value="TreeGrafter"/>
</dbReference>
<keyword evidence="6" id="KW-0472">Membrane</keyword>
<dbReference type="GO" id="GO:0030007">
    <property type="term" value="P:intracellular potassium ion homeostasis"/>
    <property type="evidence" value="ECO:0007669"/>
    <property type="project" value="TreeGrafter"/>
</dbReference>
<dbReference type="Gene3D" id="2.60.40.1660">
    <property type="entry name" value="Na, k-atpase alpha subunit"/>
    <property type="match status" value="1"/>
</dbReference>
<dbReference type="EMBL" id="OV725079">
    <property type="protein sequence ID" value="CAH1396253.1"/>
    <property type="molecule type" value="Genomic_DNA"/>
</dbReference>
<dbReference type="GO" id="GO:0036376">
    <property type="term" value="P:sodium ion export across plasma membrane"/>
    <property type="evidence" value="ECO:0007669"/>
    <property type="project" value="TreeGrafter"/>
</dbReference>
<gene>
    <name evidence="7" type="ORF">NEZAVI_LOCUS6357</name>
</gene>
<comment type="subcellular location">
    <subcellularLocation>
        <location evidence="1">Membrane</location>
        <topology evidence="1">Single-pass type II membrane protein</topology>
    </subcellularLocation>
</comment>
<evidence type="ECO:0000256" key="2">
    <source>
        <dbReference type="ARBA" id="ARBA00005876"/>
    </source>
</evidence>